<reference evidence="1" key="1">
    <citation type="submission" date="2021-11" db="EMBL/GenBank/DDBJ databases">
        <title>Description of novel Chryseobacterium species.</title>
        <authorList>
            <person name="Saticioglu I.B."/>
            <person name="Ay H."/>
            <person name="Altun S."/>
            <person name="Duman M."/>
        </authorList>
    </citation>
    <scope>NUCLEOTIDE SEQUENCE</scope>
    <source>
        <strain evidence="1">C-17</strain>
    </source>
</reference>
<accession>A0A9Q3YV03</accession>
<name>A0A9Q3YV03_9FLAO</name>
<comment type="caution">
    <text evidence="1">The sequence shown here is derived from an EMBL/GenBank/DDBJ whole genome shotgun (WGS) entry which is preliminary data.</text>
</comment>
<protein>
    <submittedName>
        <fullName evidence="1">Uncharacterized protein</fullName>
    </submittedName>
</protein>
<keyword evidence="2" id="KW-1185">Reference proteome</keyword>
<gene>
    <name evidence="1" type="ORF">LO744_06450</name>
</gene>
<evidence type="ECO:0000313" key="2">
    <source>
        <dbReference type="Proteomes" id="UP001108025"/>
    </source>
</evidence>
<dbReference type="Proteomes" id="UP001108025">
    <property type="component" value="Unassembled WGS sequence"/>
</dbReference>
<proteinExistence type="predicted"/>
<dbReference type="EMBL" id="JAJNAY010000001">
    <property type="protein sequence ID" value="MCD1116489.1"/>
    <property type="molecule type" value="Genomic_DNA"/>
</dbReference>
<organism evidence="1 2">
    <name type="scientific">Chryseobacterium turcicum</name>
    <dbReference type="NCBI Taxonomy" id="2898076"/>
    <lineage>
        <taxon>Bacteria</taxon>
        <taxon>Pseudomonadati</taxon>
        <taxon>Bacteroidota</taxon>
        <taxon>Flavobacteriia</taxon>
        <taxon>Flavobacteriales</taxon>
        <taxon>Weeksellaceae</taxon>
        <taxon>Chryseobacterium group</taxon>
        <taxon>Chryseobacterium</taxon>
    </lineage>
</organism>
<dbReference type="RefSeq" id="WP_230668094.1">
    <property type="nucleotide sequence ID" value="NZ_JAJNAY010000001.1"/>
</dbReference>
<dbReference type="AlphaFoldDB" id="A0A9Q3YV03"/>
<sequence>MTTKQTNRLEMAKTLKQLFSVEQATYAENNPLIARVVELNTSIEQIDAIAGIQNIDTTANTSLKTNAKTLMINLTVAYANTAADFFDGKDSPLSKQLTANKSKIQRLSGVEAKIYCDKLYTIAADNIVNLNPDYVTAEEMQEWQNAITNFDAKAYDANVSIDTTQNATRELDEGFKNLRQCITKIERLMKKYDILNPSLYGKFKISRKISNLGIQHKNQLPPEQL</sequence>
<evidence type="ECO:0000313" key="1">
    <source>
        <dbReference type="EMBL" id="MCD1116489.1"/>
    </source>
</evidence>